<evidence type="ECO:0000313" key="23">
    <source>
        <dbReference type="Proteomes" id="UP000198221"/>
    </source>
</evidence>
<comment type="similarity">
    <text evidence="19">Belongs to the class-II aminoacyl-tRNA synthetase family.</text>
</comment>
<evidence type="ECO:0000313" key="22">
    <source>
        <dbReference type="EMBL" id="SCG58151.1"/>
    </source>
</evidence>
<feature type="binding site" evidence="19">
    <location>
        <position position="1022"/>
    </location>
    <ligand>
        <name>Mg(2+)</name>
        <dbReference type="ChEBI" id="CHEBI:18420"/>
        <label>1</label>
    </ligand>
</feature>
<keyword evidence="19" id="KW-0460">Magnesium</keyword>
<dbReference type="GO" id="GO:0000049">
    <property type="term" value="F:tRNA binding"/>
    <property type="evidence" value="ECO:0007669"/>
    <property type="project" value="TreeGrafter"/>
</dbReference>
<dbReference type="Pfam" id="PF01336">
    <property type="entry name" value="tRNA_anti-codon"/>
    <property type="match status" value="1"/>
</dbReference>
<evidence type="ECO:0000256" key="11">
    <source>
        <dbReference type="ARBA" id="ARBA00022989"/>
    </source>
</evidence>
<evidence type="ECO:0000259" key="21">
    <source>
        <dbReference type="PROSITE" id="PS50862"/>
    </source>
</evidence>
<feature type="transmembrane region" description="Helical" evidence="20">
    <location>
        <begin position="170"/>
        <end position="191"/>
    </location>
</feature>
<dbReference type="CDD" id="cd04322">
    <property type="entry name" value="LysRS_N"/>
    <property type="match status" value="1"/>
</dbReference>
<keyword evidence="23" id="KW-1185">Reference proteome</keyword>
<dbReference type="NCBIfam" id="NF001756">
    <property type="entry name" value="PRK00484.1"/>
    <property type="match status" value="1"/>
</dbReference>
<dbReference type="GO" id="GO:0006629">
    <property type="term" value="P:lipid metabolic process"/>
    <property type="evidence" value="ECO:0007669"/>
    <property type="project" value="UniProtKB-KW"/>
</dbReference>
<dbReference type="GO" id="GO:0050071">
    <property type="term" value="F:phosphatidylglycerol lysyltransferase activity"/>
    <property type="evidence" value="ECO:0007669"/>
    <property type="project" value="UniProtKB-EC"/>
</dbReference>
<dbReference type="Proteomes" id="UP000198221">
    <property type="component" value="Chromosome I"/>
</dbReference>
<dbReference type="InterPro" id="IPR004364">
    <property type="entry name" value="Aa-tRNA-synt_II"/>
</dbReference>
<dbReference type="Pfam" id="PF09924">
    <property type="entry name" value="LPG_synthase_C"/>
    <property type="match status" value="1"/>
</dbReference>
<dbReference type="PRINTS" id="PR00982">
    <property type="entry name" value="TRNASYNTHLYS"/>
</dbReference>
<evidence type="ECO:0000256" key="20">
    <source>
        <dbReference type="SAM" id="Phobius"/>
    </source>
</evidence>
<dbReference type="EC" id="6.1.1.6" evidence="19"/>
<dbReference type="InterPro" id="IPR004365">
    <property type="entry name" value="NA-bd_OB_tRNA"/>
</dbReference>
<keyword evidence="10 19" id="KW-0067">ATP-binding</keyword>
<dbReference type="InterPro" id="IPR002313">
    <property type="entry name" value="Lys-tRNA-ligase_II"/>
</dbReference>
<comment type="cofactor">
    <cofactor evidence="19">
        <name>Mg(2+)</name>
        <dbReference type="ChEBI" id="CHEBI:18420"/>
    </cofactor>
    <text evidence="19">Binds 3 Mg(2+) ions per subunit.</text>
</comment>
<evidence type="ECO:0000256" key="10">
    <source>
        <dbReference type="ARBA" id="ARBA00022840"/>
    </source>
</evidence>
<dbReference type="PROSITE" id="PS50862">
    <property type="entry name" value="AA_TRNA_LIGASE_II"/>
    <property type="match status" value="1"/>
</dbReference>
<comment type="catalytic activity">
    <reaction evidence="18 19">
        <text>tRNA(Lys) + L-lysine + ATP = L-lysyl-tRNA(Lys) + AMP + diphosphate</text>
        <dbReference type="Rhea" id="RHEA:20792"/>
        <dbReference type="Rhea" id="RHEA-COMP:9696"/>
        <dbReference type="Rhea" id="RHEA-COMP:9697"/>
        <dbReference type="ChEBI" id="CHEBI:30616"/>
        <dbReference type="ChEBI" id="CHEBI:32551"/>
        <dbReference type="ChEBI" id="CHEBI:33019"/>
        <dbReference type="ChEBI" id="CHEBI:78442"/>
        <dbReference type="ChEBI" id="CHEBI:78529"/>
        <dbReference type="ChEBI" id="CHEBI:456215"/>
        <dbReference type="EC" id="6.1.1.6"/>
    </reaction>
</comment>
<evidence type="ECO:0000256" key="7">
    <source>
        <dbReference type="ARBA" id="ARBA00022692"/>
    </source>
</evidence>
<accession>A0A1C5IJF6</accession>
<dbReference type="GO" id="GO:0005886">
    <property type="term" value="C:plasma membrane"/>
    <property type="evidence" value="ECO:0007669"/>
    <property type="project" value="UniProtKB-SubCell"/>
</dbReference>
<feature type="transmembrane region" description="Helical" evidence="20">
    <location>
        <begin position="64"/>
        <end position="84"/>
    </location>
</feature>
<dbReference type="GO" id="GO:0000287">
    <property type="term" value="F:magnesium ion binding"/>
    <property type="evidence" value="ECO:0007669"/>
    <property type="project" value="UniProtKB-UniRule"/>
</dbReference>
<keyword evidence="7 20" id="KW-0812">Transmembrane</keyword>
<dbReference type="AlphaFoldDB" id="A0A1C5IJF6"/>
<dbReference type="InterPro" id="IPR024320">
    <property type="entry name" value="LPG_synthase_C"/>
</dbReference>
<keyword evidence="11 20" id="KW-1133">Transmembrane helix</keyword>
<keyword evidence="19" id="KW-0648">Protein biosynthesis</keyword>
<keyword evidence="13 19" id="KW-0030">Aminoacyl-tRNA synthetase</keyword>
<keyword evidence="20" id="KW-0472">Membrane</keyword>
<evidence type="ECO:0000256" key="2">
    <source>
        <dbReference type="ARBA" id="ARBA00005270"/>
    </source>
</evidence>
<comment type="similarity">
    <text evidence="2">In the N-terminal section; belongs to the LPG synthetase family.</text>
</comment>
<comment type="subunit">
    <text evidence="19">Homodimer.</text>
</comment>
<feature type="domain" description="Aminoacyl-transfer RNA synthetases class-II family profile" evidence="21">
    <location>
        <begin position="782"/>
        <end position="1103"/>
    </location>
</feature>
<sequence>MTPSTASRTVTDARRADRDWRRQVPRAFATLLWVIAVVCALAALSSAVRSDIQPVRTAIDALLLPAPANLAYAVFLGTLASAVLRRKRLAYWVLVVYFTLSLAVGVLAGVLLLVVGSNELTDDAGDRLFNSLETVGVWVGIAFAGGALALLLAARREFYARVRSGSTRRALGVFLGLAAVSVGLGYLLLLVEPGSLRTWVDRLGYAIEKVFGGAITLDVTRQGHAPGWVNLLLGGFGALAFVAGLFTLLRSQRAAAVLHADEEERIRELLARHGGRDSLGYFATRRDKAAIFSASGKAAITYRVVNGVSLASGDPVGDPEAWGPAIEAWLDQARAYAWTPAVMGTSEAGAKAYHRHGLKVLHLGDEAILLAREFDLDGRDMRPVRQAVHRVERAGYTARVRRHAEIPPAELSGLARLATAWRDTEHERGFSMALGRLGDPADGDCVLVEARDAAGRVRALLSLSPWGTDGLSLDLMRRDRSAENGVTEFLVAALMGAAPRLGVERVSLNFAVFRSVFEQGARIGAGPVIRLWRHTLLFFSRWWQLESLYLSNAKYQPHWTPRYLCFAERRELARVGLAAAVAEGFVALPGGRPTPLRGVPPTGGGVGYVPPAAATVRAVPSEPAAVHLPEQIRVRLAKLDRLRAEGVDPYPVGFPRTDGCAAVRARHAGLAPDTGAGETVAVAGRVMLVRDHGHLCFATIRDGSGDLQLMLEQDLDRWRATVDIGDHVGATGEVYATRHGEVSVRVADWTLTAKCLRPLPDKHHGLADPEARVRQRYLDLAINPAARDLLRARGAALHSLRQSLADRDFLEVETPILQRVHGGANARPFLTHSNAYDLRLSLRIAPELYLKRLAVGGVERVYELGRAFRNEGVDHSHNPEFTVLEAYQAYADYHVMRGLARQLIVAAAVAVNGSPVVRRPGPGETVDIGGEWPVRTVNEAVSTALGEEVTADTDVAALRKFCDAAGVPYDPRWERGAVLLELYERLVEARTGAPTFYLDFPTDVSPLTRQHRDDPRLAERWDLVAFGIELGTAYSELVDPTEQRRRLTEQSLKAAGGDPEAMELDEDFLTALEYAMPPTGGLGLGVDRLVMLLTGRSIRETLPFPLVRESS</sequence>
<evidence type="ECO:0000256" key="15">
    <source>
        <dbReference type="ARBA" id="ARBA00023268"/>
    </source>
</evidence>
<evidence type="ECO:0000256" key="17">
    <source>
        <dbReference type="ARBA" id="ARBA00047540"/>
    </source>
</evidence>
<evidence type="ECO:0000256" key="9">
    <source>
        <dbReference type="ARBA" id="ARBA00022741"/>
    </source>
</evidence>
<evidence type="ECO:0000256" key="1">
    <source>
        <dbReference type="ARBA" id="ARBA00004651"/>
    </source>
</evidence>
<dbReference type="Pfam" id="PF16995">
    <property type="entry name" value="tRNA-synt_2_TM"/>
    <property type="match status" value="1"/>
</dbReference>
<comment type="similarity">
    <text evidence="3">In the C-terminal section; belongs to the class-II aminoacyl-tRNA synthetase family.</text>
</comment>
<dbReference type="InterPro" id="IPR044136">
    <property type="entry name" value="Lys-tRNA-ligase_II_N"/>
</dbReference>
<keyword evidence="12" id="KW-0443">Lipid metabolism</keyword>
<dbReference type="Gene3D" id="3.30.930.10">
    <property type="entry name" value="Bira Bifunctional Protein, Domain 2"/>
    <property type="match status" value="1"/>
</dbReference>
<evidence type="ECO:0000256" key="19">
    <source>
        <dbReference type="HAMAP-Rule" id="MF_00252"/>
    </source>
</evidence>
<dbReference type="PANTHER" id="PTHR42918">
    <property type="entry name" value="LYSYL-TRNA SYNTHETASE"/>
    <property type="match status" value="1"/>
</dbReference>
<feature type="transmembrane region" description="Helical" evidence="20">
    <location>
        <begin position="91"/>
        <end position="115"/>
    </location>
</feature>
<feature type="transmembrane region" description="Helical" evidence="20">
    <location>
        <begin position="24"/>
        <end position="44"/>
    </location>
</feature>
<dbReference type="GO" id="GO:0005524">
    <property type="term" value="F:ATP binding"/>
    <property type="evidence" value="ECO:0007669"/>
    <property type="project" value="UniProtKB-UniRule"/>
</dbReference>
<evidence type="ECO:0000256" key="13">
    <source>
        <dbReference type="ARBA" id="ARBA00023146"/>
    </source>
</evidence>
<protein>
    <recommendedName>
        <fullName evidence="19">Lysine--tRNA ligase</fullName>
        <ecNumber evidence="19">6.1.1.6</ecNumber>
    </recommendedName>
    <alternativeName>
        <fullName evidence="19">Lysyl-tRNA synthetase</fullName>
        <shortName evidence="19">LysRS</shortName>
    </alternativeName>
</protein>
<reference evidence="23" key="1">
    <citation type="submission" date="2016-06" db="EMBL/GenBank/DDBJ databases">
        <authorList>
            <person name="Varghese N."/>
            <person name="Submissions Spin"/>
        </authorList>
    </citation>
    <scope>NUCLEOTIDE SEQUENCE [LARGE SCALE GENOMIC DNA]</scope>
    <source>
        <strain evidence="23">DSM 43819</strain>
    </source>
</reference>
<dbReference type="InterPro" id="IPR018149">
    <property type="entry name" value="Lys-tRNA-synth_II_C"/>
</dbReference>
<keyword evidence="14" id="KW-0046">Antibiotic resistance</keyword>
<dbReference type="GO" id="GO:0004824">
    <property type="term" value="F:lysine-tRNA ligase activity"/>
    <property type="evidence" value="ECO:0007669"/>
    <property type="project" value="UniProtKB-UniRule"/>
</dbReference>
<evidence type="ECO:0000256" key="14">
    <source>
        <dbReference type="ARBA" id="ARBA00023251"/>
    </source>
</evidence>
<comment type="function">
    <text evidence="16">Catalyzes the production of L-lysyl-tRNA(Lys)transfer and the transfer of a lysyl group from L-lysyl-tRNA(Lys) to membrane-bound phosphatidylglycerol (PG), which produces lysylphosphatidylglycerol (LPG), one of the components of the bacterial membrane with a positive net charge. LPG synthesis contributes to the resistance to cationic antimicrobial peptides (CAMPs) and likely protects M.tuberculosis against the CAMPs produced by competiting microorganisms (bacteriocins). In fact, the modification of anionic phosphatidylglycerol with positively charged L-lysine results in repulsion of the peptides.</text>
</comment>
<evidence type="ECO:0000256" key="18">
    <source>
        <dbReference type="ARBA" id="ARBA00048573"/>
    </source>
</evidence>
<dbReference type="NCBIfam" id="NF002821">
    <property type="entry name" value="PRK02983.1"/>
    <property type="match status" value="1"/>
</dbReference>
<keyword evidence="19" id="KW-0963">Cytoplasm</keyword>
<comment type="subcellular location">
    <subcellularLocation>
        <location evidence="1">Cell membrane</location>
        <topology evidence="1">Multi-pass membrane protein</topology>
    </subcellularLocation>
    <subcellularLocation>
        <location evidence="19">Cytoplasm</location>
    </subcellularLocation>
</comment>
<feature type="transmembrane region" description="Helical" evidence="20">
    <location>
        <begin position="228"/>
        <end position="249"/>
    </location>
</feature>
<evidence type="ECO:0000256" key="8">
    <source>
        <dbReference type="ARBA" id="ARBA00022723"/>
    </source>
</evidence>
<keyword evidence="15" id="KW-0511">Multifunctional enzyme</keyword>
<feature type="transmembrane region" description="Helical" evidence="20">
    <location>
        <begin position="135"/>
        <end position="154"/>
    </location>
</feature>
<dbReference type="GO" id="GO:0046677">
    <property type="term" value="P:response to antibiotic"/>
    <property type="evidence" value="ECO:0007669"/>
    <property type="project" value="UniProtKB-KW"/>
</dbReference>
<keyword evidence="8 19" id="KW-0479">Metal-binding</keyword>
<feature type="binding site" evidence="19">
    <location>
        <position position="1029"/>
    </location>
    <ligand>
        <name>Mg(2+)</name>
        <dbReference type="ChEBI" id="CHEBI:18420"/>
        <label>2</label>
    </ligand>
</feature>
<keyword evidence="6" id="KW-0808">Transferase</keyword>
<dbReference type="Gene3D" id="2.40.50.140">
    <property type="entry name" value="Nucleic acid-binding proteins"/>
    <property type="match status" value="1"/>
</dbReference>
<dbReference type="RefSeq" id="WP_231929777.1">
    <property type="nucleotide sequence ID" value="NZ_LT607754.1"/>
</dbReference>
<evidence type="ECO:0000256" key="16">
    <source>
        <dbReference type="ARBA" id="ARBA00024681"/>
    </source>
</evidence>
<proteinExistence type="inferred from homology"/>
<evidence type="ECO:0000256" key="5">
    <source>
        <dbReference type="ARBA" id="ARBA00022598"/>
    </source>
</evidence>
<dbReference type="GO" id="GO:0006430">
    <property type="term" value="P:lysyl-tRNA aminoacylation"/>
    <property type="evidence" value="ECO:0007669"/>
    <property type="project" value="UniProtKB-UniRule"/>
</dbReference>
<dbReference type="InterPro" id="IPR045864">
    <property type="entry name" value="aa-tRNA-synth_II/BPL/LPL"/>
</dbReference>
<name>A0A1C5IJF6_9ACTN</name>
<organism evidence="22 23">
    <name type="scientific">Micromonospora inositola</name>
    <dbReference type="NCBI Taxonomy" id="47865"/>
    <lineage>
        <taxon>Bacteria</taxon>
        <taxon>Bacillati</taxon>
        <taxon>Actinomycetota</taxon>
        <taxon>Actinomycetes</taxon>
        <taxon>Micromonosporales</taxon>
        <taxon>Micromonosporaceae</taxon>
        <taxon>Micromonospora</taxon>
    </lineage>
</organism>
<dbReference type="InterPro" id="IPR012340">
    <property type="entry name" value="NA-bd_OB-fold"/>
</dbReference>
<dbReference type="GO" id="GO:0005829">
    <property type="term" value="C:cytosol"/>
    <property type="evidence" value="ECO:0007669"/>
    <property type="project" value="TreeGrafter"/>
</dbReference>
<keyword evidence="5 19" id="KW-0436">Ligase</keyword>
<evidence type="ECO:0000256" key="3">
    <source>
        <dbReference type="ARBA" id="ARBA00009968"/>
    </source>
</evidence>
<dbReference type="InterPro" id="IPR031553">
    <property type="entry name" value="tRNA-synt_2_TM"/>
</dbReference>
<dbReference type="Pfam" id="PF00152">
    <property type="entry name" value="tRNA-synt_2"/>
    <property type="match status" value="1"/>
</dbReference>
<dbReference type="NCBIfam" id="TIGR00499">
    <property type="entry name" value="lysS_bact"/>
    <property type="match status" value="1"/>
</dbReference>
<dbReference type="SUPFAM" id="SSF50249">
    <property type="entry name" value="Nucleic acid-binding proteins"/>
    <property type="match status" value="1"/>
</dbReference>
<keyword evidence="9 19" id="KW-0547">Nucleotide-binding</keyword>
<comment type="catalytic activity">
    <reaction evidence="17">
        <text>L-lysyl-tRNA(Lys) + a 1,2-diacyl-sn-glycero-3-phospho-(1'-sn-glycerol) = a 1,2-diacyl-sn-glycero-3-phospho-1'-(3'-O-L-lysyl)-sn-glycerol + tRNA(Lys)</text>
        <dbReference type="Rhea" id="RHEA:10668"/>
        <dbReference type="Rhea" id="RHEA-COMP:9696"/>
        <dbReference type="Rhea" id="RHEA-COMP:9697"/>
        <dbReference type="ChEBI" id="CHEBI:64716"/>
        <dbReference type="ChEBI" id="CHEBI:75792"/>
        <dbReference type="ChEBI" id="CHEBI:78442"/>
        <dbReference type="ChEBI" id="CHEBI:78529"/>
        <dbReference type="EC" id="2.3.2.3"/>
    </reaction>
</comment>
<dbReference type="EMBL" id="LT607754">
    <property type="protein sequence ID" value="SCG58151.1"/>
    <property type="molecule type" value="Genomic_DNA"/>
</dbReference>
<evidence type="ECO:0000256" key="4">
    <source>
        <dbReference type="ARBA" id="ARBA00022475"/>
    </source>
</evidence>
<dbReference type="InterPro" id="IPR006195">
    <property type="entry name" value="aa-tRNA-synth_II"/>
</dbReference>
<evidence type="ECO:0000256" key="6">
    <source>
        <dbReference type="ARBA" id="ARBA00022679"/>
    </source>
</evidence>
<dbReference type="PANTHER" id="PTHR42918:SF15">
    <property type="entry name" value="LYSINE--TRNA LIGASE, CHLOROPLASTIC_MITOCHONDRIAL"/>
    <property type="match status" value="1"/>
</dbReference>
<dbReference type="SUPFAM" id="SSF55681">
    <property type="entry name" value="Class II aaRS and biotin synthetases"/>
    <property type="match status" value="1"/>
</dbReference>
<keyword evidence="4" id="KW-1003">Cell membrane</keyword>
<gene>
    <name evidence="19" type="primary">lysS</name>
    <name evidence="22" type="ORF">GA0070613_2915</name>
</gene>
<dbReference type="HAMAP" id="MF_00252">
    <property type="entry name" value="Lys_tRNA_synth_class2"/>
    <property type="match status" value="1"/>
</dbReference>
<feature type="binding site" evidence="19">
    <location>
        <position position="1029"/>
    </location>
    <ligand>
        <name>Mg(2+)</name>
        <dbReference type="ChEBI" id="CHEBI:18420"/>
        <label>1</label>
    </ligand>
</feature>
<evidence type="ECO:0000256" key="12">
    <source>
        <dbReference type="ARBA" id="ARBA00023098"/>
    </source>
</evidence>